<reference evidence="3 4" key="1">
    <citation type="journal article" date="2020" name="Biotechnol. Biofuels">
        <title>New insights from the biogas microbiome by comprehensive genome-resolved metagenomics of nearly 1600 species originating from multiple anaerobic digesters.</title>
        <authorList>
            <person name="Campanaro S."/>
            <person name="Treu L."/>
            <person name="Rodriguez-R L.M."/>
            <person name="Kovalovszki A."/>
            <person name="Ziels R.M."/>
            <person name="Maus I."/>
            <person name="Zhu X."/>
            <person name="Kougias P.G."/>
            <person name="Basile A."/>
            <person name="Luo G."/>
            <person name="Schluter A."/>
            <person name="Konstantinidis K.T."/>
            <person name="Angelidaki I."/>
        </authorList>
    </citation>
    <scope>NUCLEOTIDE SEQUENCE [LARGE SCALE GENOMIC DNA]</scope>
    <source>
        <strain evidence="3">AS05jafATM_89</strain>
    </source>
</reference>
<sequence>MINTKIPTKQNKTEEEKRPSLLGRISEKREIREEEKKSEKKEAAFSMLTPEDGINLVPIMTKSEVAKEEKKGKLNLTAILSIVVFLMITFVVVAFSTLTKLQVENEKKKLTQYEEEASVLGEKILANEELLRRIFLYQDISSSQYSVKDIFDHFSSIAIRNGNTRLTNFVFTSDTSVFFKGECSTLECVAKFWHLLSTDSKVESVVLDSVSKGLDSNEEEKSSFEFRVTMRKDSVGRDNINIEN</sequence>
<dbReference type="AlphaFoldDB" id="A0A832QFP9"/>
<gene>
    <name evidence="3" type="ORF">GX533_00150</name>
</gene>
<name>A0A832QFP9_9BACT</name>
<proteinExistence type="predicted"/>
<organism evidence="3 4">
    <name type="scientific">Candidatus Dojkabacteria bacterium</name>
    <dbReference type="NCBI Taxonomy" id="2099670"/>
    <lineage>
        <taxon>Bacteria</taxon>
        <taxon>Candidatus Dojkabacteria</taxon>
    </lineage>
</organism>
<evidence type="ECO:0000256" key="1">
    <source>
        <dbReference type="SAM" id="MobiDB-lite"/>
    </source>
</evidence>
<feature type="region of interest" description="Disordered" evidence="1">
    <location>
        <begin position="1"/>
        <end position="40"/>
    </location>
</feature>
<dbReference type="EMBL" id="DUTP01000001">
    <property type="protein sequence ID" value="HHX99088.1"/>
    <property type="molecule type" value="Genomic_DNA"/>
</dbReference>
<evidence type="ECO:0000313" key="4">
    <source>
        <dbReference type="Proteomes" id="UP000576550"/>
    </source>
</evidence>
<keyword evidence="2" id="KW-0472">Membrane</keyword>
<accession>A0A832QFP9</accession>
<keyword evidence="2" id="KW-1133">Transmembrane helix</keyword>
<evidence type="ECO:0000256" key="2">
    <source>
        <dbReference type="SAM" id="Phobius"/>
    </source>
</evidence>
<comment type="caution">
    <text evidence="3">The sequence shown here is derived from an EMBL/GenBank/DDBJ whole genome shotgun (WGS) entry which is preliminary data.</text>
</comment>
<evidence type="ECO:0000313" key="3">
    <source>
        <dbReference type="EMBL" id="HHX99088.1"/>
    </source>
</evidence>
<protein>
    <recommendedName>
        <fullName evidence="5">PilN domain-containing protein</fullName>
    </recommendedName>
</protein>
<keyword evidence="2" id="KW-0812">Transmembrane</keyword>
<feature type="transmembrane region" description="Helical" evidence="2">
    <location>
        <begin position="76"/>
        <end position="98"/>
    </location>
</feature>
<evidence type="ECO:0008006" key="5">
    <source>
        <dbReference type="Google" id="ProtNLM"/>
    </source>
</evidence>
<dbReference type="Proteomes" id="UP000576550">
    <property type="component" value="Unassembled WGS sequence"/>
</dbReference>
<feature type="compositionally biased region" description="Basic and acidic residues" evidence="1">
    <location>
        <begin position="11"/>
        <end position="40"/>
    </location>
</feature>
<feature type="compositionally biased region" description="Polar residues" evidence="1">
    <location>
        <begin position="1"/>
        <end position="10"/>
    </location>
</feature>